<evidence type="ECO:0000256" key="3">
    <source>
        <dbReference type="ARBA" id="ARBA00012305"/>
    </source>
</evidence>
<dbReference type="InterPro" id="IPR021135">
    <property type="entry name" value="PEP_COase"/>
</dbReference>
<dbReference type="PANTHER" id="PTHR30523">
    <property type="entry name" value="PHOSPHOENOLPYRUVATE CARBOXYLASE"/>
    <property type="match status" value="1"/>
</dbReference>
<sequence>MPDAPSTLDRDTALLERLLGSVLVEQEGRAFRERVFWLRDKAAQLRADPEGTDAEELVDAIRRLSSSQLGPIVRACSMSLQLSNIAEELERLRRRRAHDADDQGPQRESLAAAAATTAGLSRDERARALADLDVALVMTAHPTEATRRSIFDHQQRAWALMETLDDPRIGPTRRRTFEDELRETLTVWWQTDDVRARRPRPDDEVRRTLLHVEGVLYDAVPDLLLELSRTLGVAWPPADTAGGSGDAGSSAATATGSSSVTTGATAGGATAGGARAGGATSATGATSAAGTPGTASGARRTVPTAGTGAAAGRAPIRFGSWAGGDMDGNPNVGPDTIAASLQRHRRTALRLLGERVDRLAVHFSQADDRVFVTDDLKRSIERDERELPRVTFQGASANEPFRRKLTFIAARLERAAQRGEGGYERVEELIADLSLLRASCSSTLVAHGRIARLLAQARTFGFLVAALDVRQSAGPLQHATAALIDGYADEDEAGRQRLLVEALEGPPGFAREVDDEDAATTIAGIAAVGRAIADHGPHAIGRLIIAMARQPSDVLCTQFLLRHTAADLDGGALPHDTPAVPIVPLFETVDDLAAAEATMGDLYATAPYADHVERCGGAQEIMLGYSDSAKDGGFIASQWGLYGAQERLVAQADEQGIAVRFFHGRGGSTSRGGGPHHRAILSQPPGSVRGRIAITEQGETLSQRYPHPELAVRSLEQTVSAVVLATLTPPAEPAPAYRAALDELTTVSRETYRALVFDDERFPRLLHQAAPLAELSEMNIGSRPAKRGGTTGVDGLRAIPWVFAWMQNRILLPAWYGTGTALEQGDRELQREMVERWPFFRTILSMLEMSLFKSDLGVAERYLELVDPDARELWTPIREEHARVQRVVLEIRGTPKLLDATPALQRRLAHRNPWIDPLSHIQVALLRRSRDGDEDAHGPLLSTIGGIAAGMRNTG</sequence>
<evidence type="ECO:0000256" key="6">
    <source>
        <dbReference type="ARBA" id="ARBA00023300"/>
    </source>
</evidence>
<feature type="compositionally biased region" description="Gly residues" evidence="8">
    <location>
        <begin position="265"/>
        <end position="276"/>
    </location>
</feature>
<feature type="region of interest" description="Disordered" evidence="8">
    <location>
        <begin position="240"/>
        <end position="311"/>
    </location>
</feature>
<evidence type="ECO:0000313" key="9">
    <source>
        <dbReference type="EMBL" id="CAB4901218.1"/>
    </source>
</evidence>
<evidence type="ECO:0000256" key="4">
    <source>
        <dbReference type="ARBA" id="ARBA00022842"/>
    </source>
</evidence>
<comment type="similarity">
    <text evidence="2">Belongs to the PEPCase type 1 family.</text>
</comment>
<keyword evidence="4" id="KW-0460">Magnesium</keyword>
<dbReference type="InterPro" id="IPR022805">
    <property type="entry name" value="PEP_COase_bac/pln-type"/>
</dbReference>
<dbReference type="GO" id="GO:0005829">
    <property type="term" value="C:cytosol"/>
    <property type="evidence" value="ECO:0007669"/>
    <property type="project" value="TreeGrafter"/>
</dbReference>
<dbReference type="PANTHER" id="PTHR30523:SF6">
    <property type="entry name" value="PHOSPHOENOLPYRUVATE CARBOXYLASE"/>
    <property type="match status" value="1"/>
</dbReference>
<dbReference type="EMBL" id="CAFBMK010000020">
    <property type="protein sequence ID" value="CAB4901218.1"/>
    <property type="molecule type" value="Genomic_DNA"/>
</dbReference>
<dbReference type="InterPro" id="IPR033129">
    <property type="entry name" value="PEPCASE_His_AS"/>
</dbReference>
<proteinExistence type="inferred from homology"/>
<dbReference type="AlphaFoldDB" id="A0A6J7G4C1"/>
<dbReference type="PROSITE" id="PS00781">
    <property type="entry name" value="PEPCASE_1"/>
    <property type="match status" value="1"/>
</dbReference>
<dbReference type="Pfam" id="PF00311">
    <property type="entry name" value="PEPcase"/>
    <property type="match status" value="2"/>
</dbReference>
<dbReference type="GO" id="GO:0015977">
    <property type="term" value="P:carbon fixation"/>
    <property type="evidence" value="ECO:0007669"/>
    <property type="project" value="UniProtKB-KW"/>
</dbReference>
<dbReference type="GO" id="GO:0008964">
    <property type="term" value="F:phosphoenolpyruvate carboxylase activity"/>
    <property type="evidence" value="ECO:0007669"/>
    <property type="project" value="UniProtKB-EC"/>
</dbReference>
<dbReference type="InterPro" id="IPR015813">
    <property type="entry name" value="Pyrv/PenolPyrv_kinase-like_dom"/>
</dbReference>
<evidence type="ECO:0000256" key="5">
    <source>
        <dbReference type="ARBA" id="ARBA00023239"/>
    </source>
</evidence>
<dbReference type="GO" id="GO:0006099">
    <property type="term" value="P:tricarboxylic acid cycle"/>
    <property type="evidence" value="ECO:0007669"/>
    <property type="project" value="InterPro"/>
</dbReference>
<organism evidence="9">
    <name type="scientific">freshwater metagenome</name>
    <dbReference type="NCBI Taxonomy" id="449393"/>
    <lineage>
        <taxon>unclassified sequences</taxon>
        <taxon>metagenomes</taxon>
        <taxon>ecological metagenomes</taxon>
    </lineage>
</organism>
<comment type="cofactor">
    <cofactor evidence="1">
        <name>Mg(2+)</name>
        <dbReference type="ChEBI" id="CHEBI:18420"/>
    </cofactor>
</comment>
<accession>A0A6J7G4C1</accession>
<dbReference type="EC" id="4.1.1.31" evidence="3"/>
<dbReference type="InterPro" id="IPR018129">
    <property type="entry name" value="PEP_COase_Lys_AS"/>
</dbReference>
<feature type="region of interest" description="Disordered" evidence="8">
    <location>
        <begin position="96"/>
        <end position="118"/>
    </location>
</feature>
<gene>
    <name evidence="9" type="ORF">UFOPK3564_00586</name>
</gene>
<evidence type="ECO:0000256" key="1">
    <source>
        <dbReference type="ARBA" id="ARBA00001946"/>
    </source>
</evidence>
<protein>
    <recommendedName>
        <fullName evidence="3">phosphoenolpyruvate carboxylase</fullName>
        <ecNumber evidence="3">4.1.1.31</ecNumber>
    </recommendedName>
</protein>
<keyword evidence="5" id="KW-0456">Lyase</keyword>
<comment type="catalytic activity">
    <reaction evidence="7">
        <text>oxaloacetate + phosphate = phosphoenolpyruvate + hydrogencarbonate</text>
        <dbReference type="Rhea" id="RHEA:28370"/>
        <dbReference type="ChEBI" id="CHEBI:16452"/>
        <dbReference type="ChEBI" id="CHEBI:17544"/>
        <dbReference type="ChEBI" id="CHEBI:43474"/>
        <dbReference type="ChEBI" id="CHEBI:58702"/>
        <dbReference type="EC" id="4.1.1.31"/>
    </reaction>
</comment>
<keyword evidence="6" id="KW-0120">Carbon dioxide fixation</keyword>
<name>A0A6J7G4C1_9ZZZZ</name>
<evidence type="ECO:0000256" key="2">
    <source>
        <dbReference type="ARBA" id="ARBA00008346"/>
    </source>
</evidence>
<dbReference type="PROSITE" id="PS00393">
    <property type="entry name" value="PEPCASE_2"/>
    <property type="match status" value="1"/>
</dbReference>
<feature type="compositionally biased region" description="Low complexity" evidence="8">
    <location>
        <begin position="277"/>
        <end position="311"/>
    </location>
</feature>
<dbReference type="SUPFAM" id="SSF51621">
    <property type="entry name" value="Phosphoenolpyruvate/pyruvate domain"/>
    <property type="match status" value="2"/>
</dbReference>
<dbReference type="HAMAP" id="MF_00595">
    <property type="entry name" value="PEPcase_type1"/>
    <property type="match status" value="1"/>
</dbReference>
<dbReference type="Gene3D" id="1.20.1440.90">
    <property type="entry name" value="Phosphoenolpyruvate/pyruvate domain"/>
    <property type="match status" value="1"/>
</dbReference>
<dbReference type="PRINTS" id="PR00150">
    <property type="entry name" value="PEPCARBXLASE"/>
</dbReference>
<reference evidence="9" key="1">
    <citation type="submission" date="2020-05" db="EMBL/GenBank/DDBJ databases">
        <authorList>
            <person name="Chiriac C."/>
            <person name="Salcher M."/>
            <person name="Ghai R."/>
            <person name="Kavagutti S V."/>
        </authorList>
    </citation>
    <scope>NUCLEOTIDE SEQUENCE</scope>
</reference>
<evidence type="ECO:0000256" key="8">
    <source>
        <dbReference type="SAM" id="MobiDB-lite"/>
    </source>
</evidence>
<feature type="compositionally biased region" description="Low complexity" evidence="8">
    <location>
        <begin position="247"/>
        <end position="264"/>
    </location>
</feature>
<evidence type="ECO:0000256" key="7">
    <source>
        <dbReference type="ARBA" id="ARBA00048995"/>
    </source>
</evidence>